<dbReference type="PANTHER" id="PTHR43479">
    <property type="entry name" value="ACREF/ENVCD OPERON REPRESSOR-RELATED"/>
    <property type="match status" value="1"/>
</dbReference>
<feature type="domain" description="HTH tetR-type" evidence="3">
    <location>
        <begin position="18"/>
        <end position="78"/>
    </location>
</feature>
<dbReference type="RefSeq" id="WP_153500850.1">
    <property type="nucleotide sequence ID" value="NZ_WIRE01000001.1"/>
</dbReference>
<evidence type="ECO:0000259" key="3">
    <source>
        <dbReference type="PROSITE" id="PS50977"/>
    </source>
</evidence>
<dbReference type="InterPro" id="IPR036271">
    <property type="entry name" value="Tet_transcr_reg_TetR-rel_C_sf"/>
</dbReference>
<dbReference type="InterPro" id="IPR001647">
    <property type="entry name" value="HTH_TetR"/>
</dbReference>
<comment type="caution">
    <text evidence="4">The sequence shown here is derived from an EMBL/GenBank/DDBJ whole genome shotgun (WGS) entry which is preliminary data.</text>
</comment>
<gene>
    <name evidence="4" type="ORF">GFN93_09495</name>
</gene>
<proteinExistence type="predicted"/>
<dbReference type="SUPFAM" id="SSF48498">
    <property type="entry name" value="Tetracyclin repressor-like, C-terminal domain"/>
    <property type="match status" value="1"/>
</dbReference>
<organism evidence="4 5">
    <name type="scientific">Alcanivorax sediminis</name>
    <dbReference type="NCBI Taxonomy" id="2663008"/>
    <lineage>
        <taxon>Bacteria</taxon>
        <taxon>Pseudomonadati</taxon>
        <taxon>Pseudomonadota</taxon>
        <taxon>Gammaproteobacteria</taxon>
        <taxon>Oceanospirillales</taxon>
        <taxon>Alcanivoracaceae</taxon>
        <taxon>Alcanivorax</taxon>
    </lineage>
</organism>
<dbReference type="Proteomes" id="UP000469421">
    <property type="component" value="Unassembled WGS sequence"/>
</dbReference>
<dbReference type="InterPro" id="IPR009057">
    <property type="entry name" value="Homeodomain-like_sf"/>
</dbReference>
<evidence type="ECO:0000313" key="4">
    <source>
        <dbReference type="EMBL" id="MQX53482.1"/>
    </source>
</evidence>
<dbReference type="EMBL" id="WIRE01000001">
    <property type="protein sequence ID" value="MQX53482.1"/>
    <property type="molecule type" value="Genomic_DNA"/>
</dbReference>
<dbReference type="PANTHER" id="PTHR43479:SF11">
    <property type="entry name" value="ACREF_ENVCD OPERON REPRESSOR-RELATED"/>
    <property type="match status" value="1"/>
</dbReference>
<feature type="DNA-binding region" description="H-T-H motif" evidence="2">
    <location>
        <begin position="41"/>
        <end position="60"/>
    </location>
</feature>
<dbReference type="Pfam" id="PF00440">
    <property type="entry name" value="TetR_N"/>
    <property type="match status" value="1"/>
</dbReference>
<dbReference type="SUPFAM" id="SSF46689">
    <property type="entry name" value="Homeodomain-like"/>
    <property type="match status" value="1"/>
</dbReference>
<protein>
    <submittedName>
        <fullName evidence="4">TetR family transcriptional regulator</fullName>
    </submittedName>
</protein>
<dbReference type="InterPro" id="IPR050624">
    <property type="entry name" value="HTH-type_Tx_Regulator"/>
</dbReference>
<reference evidence="4 5" key="1">
    <citation type="submission" date="2019-10" db="EMBL/GenBank/DDBJ databases">
        <title>Alcanivorax sp.PA15-N-34 draft genome sequence.</title>
        <authorList>
            <person name="Liao X."/>
            <person name="Shao Z."/>
        </authorList>
    </citation>
    <scope>NUCLEOTIDE SEQUENCE [LARGE SCALE GENOMIC DNA]</scope>
    <source>
        <strain evidence="4 5">PA15-N-34</strain>
    </source>
</reference>
<sequence length="219" mass="23906">MTQPTRPFQGEPAASRINARRQTLLDTAFAMASEVGWSGLSIHQLCQQAGLNKRYFYESFKSLDALAAALVNDLAEQLIETGQAAAIAGIQQGLDTSALARHALKATIGWLVDDPRRTRMLFSVASENSQALQHRQEVIRKLAQTLSAFSIEYHKADEPHAIAKVGSALLIGGTIEIIVSWLDGYLELSLDELVEDVACFWVAVGDSAIDLTKKRLGIE</sequence>
<evidence type="ECO:0000256" key="2">
    <source>
        <dbReference type="PROSITE-ProRule" id="PRU00335"/>
    </source>
</evidence>
<evidence type="ECO:0000313" key="5">
    <source>
        <dbReference type="Proteomes" id="UP000469421"/>
    </source>
</evidence>
<dbReference type="AlphaFoldDB" id="A0A6N7LT96"/>
<accession>A0A6N7LT96</accession>
<name>A0A6N7LT96_9GAMM</name>
<dbReference type="PROSITE" id="PS50977">
    <property type="entry name" value="HTH_TETR_2"/>
    <property type="match status" value="1"/>
</dbReference>
<dbReference type="GO" id="GO:0003677">
    <property type="term" value="F:DNA binding"/>
    <property type="evidence" value="ECO:0007669"/>
    <property type="project" value="UniProtKB-UniRule"/>
</dbReference>
<evidence type="ECO:0000256" key="1">
    <source>
        <dbReference type="ARBA" id="ARBA00023125"/>
    </source>
</evidence>
<keyword evidence="1 2" id="KW-0238">DNA-binding</keyword>
<keyword evidence="5" id="KW-1185">Reference proteome</keyword>
<dbReference type="Gene3D" id="1.10.357.10">
    <property type="entry name" value="Tetracycline Repressor, domain 2"/>
    <property type="match status" value="1"/>
</dbReference>